<feature type="compositionally biased region" description="Low complexity" evidence="6">
    <location>
        <begin position="34"/>
        <end position="55"/>
    </location>
</feature>
<dbReference type="PROSITE" id="PS00739">
    <property type="entry name" value="ADOHCYASE_2"/>
    <property type="match status" value="1"/>
</dbReference>
<keyword evidence="3 4" id="KW-0520">NAD</keyword>
<dbReference type="SMART" id="SM00996">
    <property type="entry name" value="AdoHcyase"/>
    <property type="match status" value="1"/>
</dbReference>
<feature type="region of interest" description="Disordered" evidence="6">
    <location>
        <begin position="188"/>
        <end position="233"/>
    </location>
</feature>
<dbReference type="SMART" id="SM00997">
    <property type="entry name" value="AdoHcyase_NAD"/>
    <property type="match status" value="1"/>
</dbReference>
<evidence type="ECO:0000313" key="8">
    <source>
        <dbReference type="EMBL" id="CAB3381575.1"/>
    </source>
</evidence>
<dbReference type="GO" id="GO:0033353">
    <property type="term" value="P:S-adenosylmethionine cycle"/>
    <property type="evidence" value="ECO:0007669"/>
    <property type="project" value="TreeGrafter"/>
</dbReference>
<evidence type="ECO:0000256" key="4">
    <source>
        <dbReference type="RuleBase" id="RU000548"/>
    </source>
</evidence>
<dbReference type="FunFam" id="3.40.50.1480:FF:000009">
    <property type="entry name" value="Adenosylhomocysteinase like 2"/>
    <property type="match status" value="1"/>
</dbReference>
<dbReference type="SUPFAM" id="SSF52283">
    <property type="entry name" value="Formate/glycerate dehydrogenase catalytic domain-like"/>
    <property type="match status" value="1"/>
</dbReference>
<dbReference type="FunFam" id="3.40.50.1480:FF:000002">
    <property type="entry name" value="Adenosylhomocysteinase"/>
    <property type="match status" value="1"/>
</dbReference>
<dbReference type="Proteomes" id="UP000494165">
    <property type="component" value="Unassembled WGS sequence"/>
</dbReference>
<comment type="caution">
    <text evidence="8">The sequence shown here is derived from an EMBL/GenBank/DDBJ whole genome shotgun (WGS) entry which is preliminary data.</text>
</comment>
<dbReference type="InterPro" id="IPR015878">
    <property type="entry name" value="Ado_hCys_hydrolase_NAD-bd"/>
</dbReference>
<reference evidence="8 9" key="1">
    <citation type="submission" date="2020-04" db="EMBL/GenBank/DDBJ databases">
        <authorList>
            <person name="Alioto T."/>
            <person name="Alioto T."/>
            <person name="Gomez Garrido J."/>
        </authorList>
    </citation>
    <scope>NUCLEOTIDE SEQUENCE [LARGE SCALE GENOMIC DNA]</scope>
</reference>
<dbReference type="InterPro" id="IPR036291">
    <property type="entry name" value="NAD(P)-bd_dom_sf"/>
</dbReference>
<dbReference type="GO" id="GO:0005829">
    <property type="term" value="C:cytosol"/>
    <property type="evidence" value="ECO:0007669"/>
    <property type="project" value="TreeGrafter"/>
</dbReference>
<dbReference type="Gene3D" id="3.40.50.1480">
    <property type="entry name" value="Adenosylhomocysteinase-like"/>
    <property type="match status" value="2"/>
</dbReference>
<feature type="domain" description="S-adenosyl-L-homocysteine hydrolase NAD binding" evidence="7">
    <location>
        <begin position="422"/>
        <end position="583"/>
    </location>
</feature>
<evidence type="ECO:0000313" key="9">
    <source>
        <dbReference type="Proteomes" id="UP000494165"/>
    </source>
</evidence>
<dbReference type="GO" id="GO:0006730">
    <property type="term" value="P:one-carbon metabolic process"/>
    <property type="evidence" value="ECO:0007669"/>
    <property type="project" value="UniProtKB-KW"/>
</dbReference>
<protein>
    <recommendedName>
        <fullName evidence="4">Adenosylhomocysteinase</fullName>
        <ecNumber evidence="4">3.13.2.1</ecNumber>
    </recommendedName>
</protein>
<keyword evidence="2 4" id="KW-0554">One-carbon metabolism</keyword>
<feature type="compositionally biased region" description="Low complexity" evidence="6">
    <location>
        <begin position="204"/>
        <end position="216"/>
    </location>
</feature>
<dbReference type="EC" id="3.13.2.1" evidence="4"/>
<evidence type="ECO:0000256" key="2">
    <source>
        <dbReference type="ARBA" id="ARBA00022563"/>
    </source>
</evidence>
<sequence>MSESEASLAALLQGGNSNSPDGAVISDVPVTDPGSSGEGVVVSSSSTTVTAAVASRDTGRASGAMKKSNRYRSRSLSASSNDSYSSAWKVIAGRVCAVRLEGLLGWQAVALCLKSQSAGRAGRGSCDGMALAKQHCVAAAAVPLQRSLSMSTPQPQIPEKLRDGMGGFKDRNNRRRFSLPATARYLELKKQGTQQDSRRSSLASVCSNTSSYTGSSSDEDDVSPRDKSQKTSKGLTDFCVRNIDQHLFGRREIEIAEQEMPGIMALRKRAGDDKPLKGAKIVGCTHINAQTAVLIETLAELGAQVRWAACNIYSTQNEVAAALAEAGFSIFSWRGESEEDFWWCIDKCVNSDNWQPNMILDDGGDATHLMLKKYPAMFKLIKGIVEESVTGVHRLYQLSKAGKLTVPAMNVNDSVTKTKFDNLYSCRESIIDSLKRSTDVMFGGKQVVVCGYGEVGKGCCQALKGLGCVVYVTEIDPICALQGCMDGFRVVKLNEVIRNVDIVITATGNKNVVTRDHMDKMKNGCIVCNMGHSNTEIDVNSLRTPDLTWEKVRSQVDHVIWPDGKRIILLAEGRLVNMSCSSLPSFVVSITAATQALALIELFNAPHGRYKSDVYLLPKKMDEYVASLHLPTFDAHLTELTDEQAKYMGLNKAGPFKPNYYRY</sequence>
<dbReference type="AlphaFoldDB" id="A0A8S1DLR1"/>
<keyword evidence="4" id="KW-0378">Hydrolase</keyword>
<evidence type="ECO:0000256" key="3">
    <source>
        <dbReference type="ARBA" id="ARBA00023027"/>
    </source>
</evidence>
<dbReference type="InterPro" id="IPR042172">
    <property type="entry name" value="Adenosylhomocyst_ase-like_sf"/>
</dbReference>
<feature type="compositionally biased region" description="Polar residues" evidence="6">
    <location>
        <begin position="191"/>
        <end position="203"/>
    </location>
</feature>
<dbReference type="FunFam" id="3.40.50.720:FF:000035">
    <property type="entry name" value="Adenosylhomocysteinase"/>
    <property type="match status" value="1"/>
</dbReference>
<comment type="catalytic activity">
    <reaction evidence="4">
        <text>S-adenosyl-L-homocysteine + H2O = L-homocysteine + adenosine</text>
        <dbReference type="Rhea" id="RHEA:21708"/>
        <dbReference type="ChEBI" id="CHEBI:15377"/>
        <dbReference type="ChEBI" id="CHEBI:16335"/>
        <dbReference type="ChEBI" id="CHEBI:57856"/>
        <dbReference type="ChEBI" id="CHEBI:58199"/>
        <dbReference type="EC" id="3.13.2.1"/>
    </reaction>
</comment>
<accession>A0A8S1DLR1</accession>
<dbReference type="OrthoDB" id="10007170at2759"/>
<dbReference type="Pfam" id="PF05221">
    <property type="entry name" value="AdoHcyase"/>
    <property type="match status" value="1"/>
</dbReference>
<organism evidence="8 9">
    <name type="scientific">Cloeon dipterum</name>
    <dbReference type="NCBI Taxonomy" id="197152"/>
    <lineage>
        <taxon>Eukaryota</taxon>
        <taxon>Metazoa</taxon>
        <taxon>Ecdysozoa</taxon>
        <taxon>Arthropoda</taxon>
        <taxon>Hexapoda</taxon>
        <taxon>Insecta</taxon>
        <taxon>Pterygota</taxon>
        <taxon>Palaeoptera</taxon>
        <taxon>Ephemeroptera</taxon>
        <taxon>Pisciforma</taxon>
        <taxon>Baetidae</taxon>
        <taxon>Cloeon</taxon>
    </lineage>
</organism>
<dbReference type="NCBIfam" id="TIGR00936">
    <property type="entry name" value="ahcY"/>
    <property type="match status" value="1"/>
</dbReference>
<dbReference type="Pfam" id="PF00670">
    <property type="entry name" value="AdoHcyase_NAD"/>
    <property type="match status" value="1"/>
</dbReference>
<dbReference type="FunFam" id="3.40.50.1480:FF:000007">
    <property type="entry name" value="Adenosylhomocysteinase"/>
    <property type="match status" value="1"/>
</dbReference>
<dbReference type="InterPro" id="IPR000043">
    <property type="entry name" value="Adenosylhomocysteinase-like"/>
</dbReference>
<dbReference type="CDD" id="cd00401">
    <property type="entry name" value="SAHH"/>
    <property type="match status" value="1"/>
</dbReference>
<evidence type="ECO:0000259" key="7">
    <source>
        <dbReference type="SMART" id="SM00997"/>
    </source>
</evidence>
<evidence type="ECO:0000256" key="5">
    <source>
        <dbReference type="RuleBase" id="RU004166"/>
    </source>
</evidence>
<name>A0A8S1DLR1_9INSE</name>
<comment type="similarity">
    <text evidence="1 5">Belongs to the adenosylhomocysteinase family.</text>
</comment>
<dbReference type="PANTHER" id="PTHR23420">
    <property type="entry name" value="ADENOSYLHOMOCYSTEINASE"/>
    <property type="match status" value="1"/>
</dbReference>
<dbReference type="PROSITE" id="PS00738">
    <property type="entry name" value="ADOHCYASE_1"/>
    <property type="match status" value="1"/>
</dbReference>
<feature type="region of interest" description="Disordered" evidence="6">
    <location>
        <begin position="147"/>
        <end position="173"/>
    </location>
</feature>
<comment type="pathway">
    <text evidence="4">Amino-acid biosynthesis; L-homocysteine biosynthesis; L-homocysteine from S-adenosyl-L-homocysteine: step 1/1.</text>
</comment>
<dbReference type="InterPro" id="IPR020082">
    <property type="entry name" value="S-Ado-L-homoCys_hydrolase_CS"/>
</dbReference>
<evidence type="ECO:0000256" key="6">
    <source>
        <dbReference type="SAM" id="MobiDB-lite"/>
    </source>
</evidence>
<dbReference type="SUPFAM" id="SSF51735">
    <property type="entry name" value="NAD(P)-binding Rossmann-fold domains"/>
    <property type="match status" value="1"/>
</dbReference>
<dbReference type="PANTHER" id="PTHR23420:SF0">
    <property type="entry name" value="ADENOSYLHOMOCYSTEINASE"/>
    <property type="match status" value="1"/>
</dbReference>
<comment type="cofactor">
    <cofactor evidence="4">
        <name>NAD(+)</name>
        <dbReference type="ChEBI" id="CHEBI:57540"/>
    </cofactor>
    <text evidence="4">Binds 1 NAD(+) per subunit.</text>
</comment>
<keyword evidence="9" id="KW-1185">Reference proteome</keyword>
<gene>
    <name evidence="8" type="ORF">CLODIP_2_CD09660</name>
</gene>
<feature type="compositionally biased region" description="Basic and acidic residues" evidence="6">
    <location>
        <begin position="159"/>
        <end position="171"/>
    </location>
</feature>
<dbReference type="NCBIfam" id="NF004005">
    <property type="entry name" value="PRK05476.2-3"/>
    <property type="match status" value="1"/>
</dbReference>
<proteinExistence type="inferred from homology"/>
<evidence type="ECO:0000256" key="1">
    <source>
        <dbReference type="ARBA" id="ARBA00007122"/>
    </source>
</evidence>
<dbReference type="GO" id="GO:0004013">
    <property type="term" value="F:adenosylhomocysteinase activity"/>
    <property type="evidence" value="ECO:0007669"/>
    <property type="project" value="UniProtKB-EC"/>
</dbReference>
<dbReference type="EMBL" id="CADEPI010000237">
    <property type="protein sequence ID" value="CAB3381575.1"/>
    <property type="molecule type" value="Genomic_DNA"/>
</dbReference>
<feature type="region of interest" description="Disordered" evidence="6">
    <location>
        <begin position="1"/>
        <end position="80"/>
    </location>
</feature>
<dbReference type="Gene3D" id="3.40.50.720">
    <property type="entry name" value="NAD(P)-binding Rossmann-like Domain"/>
    <property type="match status" value="1"/>
</dbReference>